<name>A0A379W5T9_SALET</name>
<gene>
    <name evidence="1" type="ORF">NCTC8258_01965</name>
</gene>
<evidence type="ECO:0000313" key="1">
    <source>
        <dbReference type="EMBL" id="SUH14283.1"/>
    </source>
</evidence>
<evidence type="ECO:0000313" key="2">
    <source>
        <dbReference type="Proteomes" id="UP000255509"/>
    </source>
</evidence>
<reference evidence="1 2" key="1">
    <citation type="submission" date="2018-06" db="EMBL/GenBank/DDBJ databases">
        <authorList>
            <consortium name="Pathogen Informatics"/>
            <person name="Doyle S."/>
        </authorList>
    </citation>
    <scope>NUCLEOTIDE SEQUENCE [LARGE SCALE GENOMIC DNA]</scope>
    <source>
        <strain evidence="1 2">NCTC8258</strain>
    </source>
</reference>
<sequence length="321" mass="35496">MANIALFIQEKGSVVRDLAYSFDVDGYQGTDLTILANHLFQKHSIVDWSFCIVPYSSAFCIRDDGKLLVLTYLRDQQVFAWAPQSSAGKYESTCSISEGSEDAVYFVVNRTINGQTVRYIERLSSRLFTNDEDAFFVDCGLSYDGRNTSSRTMTISGGTGDWSYQVDYPVTVSGGAYFVNTDVGAQIQFPYTGTDPDTNEPVAKELRGDIISVTSNTAVVVRFNRNVPPVLRNVATTNWQMARQTFSGLAHLEGQTVNILSDASVEPQKTVTGGAVTLESPGAVVHIGLPITAEFETLDININGQEHCWIKSRSFLLSRWW</sequence>
<organism evidence="1 2">
    <name type="scientific">Salmonella enterica I</name>
    <dbReference type="NCBI Taxonomy" id="59201"/>
    <lineage>
        <taxon>Bacteria</taxon>
        <taxon>Pseudomonadati</taxon>
        <taxon>Pseudomonadota</taxon>
        <taxon>Gammaproteobacteria</taxon>
        <taxon>Enterobacterales</taxon>
        <taxon>Enterobacteriaceae</taxon>
        <taxon>Salmonella</taxon>
    </lineage>
</organism>
<dbReference type="EMBL" id="UGXS01000004">
    <property type="protein sequence ID" value="SUH14283.1"/>
    <property type="molecule type" value="Genomic_DNA"/>
</dbReference>
<dbReference type="AlphaFoldDB" id="A0A379W5T9"/>
<protein>
    <submittedName>
        <fullName evidence="1">Uncharacterized protein</fullName>
    </submittedName>
</protein>
<proteinExistence type="predicted"/>
<dbReference type="Proteomes" id="UP000255509">
    <property type="component" value="Unassembled WGS sequence"/>
</dbReference>
<accession>A0A379W5T9</accession>